<dbReference type="SUPFAM" id="SSF52540">
    <property type="entry name" value="P-loop containing nucleoside triphosphate hydrolases"/>
    <property type="match status" value="1"/>
</dbReference>
<dbReference type="PIRSF" id="PIRSF002849">
    <property type="entry name" value="AAA_ATPase_chaperone_MoxR_prd"/>
    <property type="match status" value="1"/>
</dbReference>
<dbReference type="SMART" id="SM00382">
    <property type="entry name" value="AAA"/>
    <property type="match status" value="1"/>
</dbReference>
<keyword evidence="2" id="KW-0067">ATP-binding</keyword>
<protein>
    <submittedName>
        <fullName evidence="5">MoxR family ATPase</fullName>
    </submittedName>
</protein>
<feature type="compositionally biased region" description="Gly residues" evidence="3">
    <location>
        <begin position="314"/>
        <end position="332"/>
    </location>
</feature>
<dbReference type="CDD" id="cd00009">
    <property type="entry name" value="AAA"/>
    <property type="match status" value="1"/>
</dbReference>
<dbReference type="Pfam" id="PF07726">
    <property type="entry name" value="AAA_3"/>
    <property type="match status" value="1"/>
</dbReference>
<comment type="caution">
    <text evidence="5">The sequence shown here is derived from an EMBL/GenBank/DDBJ whole genome shotgun (WGS) entry which is preliminary data.</text>
</comment>
<dbReference type="InterPro" id="IPR003593">
    <property type="entry name" value="AAA+_ATPase"/>
</dbReference>
<sequence>MTDPEELLEGIREEAGRVLIGNEDVLEGLTVALLTRGHVLLEGVPGVAKTTIANLFAGTLGLQYRRIQMTPDLLPADITGTRIYRSEAGEFDLQKGPIFSNVVVADEINRATPKTQSALLEAMQERQATIEGETHELPSPFIVIATQNPIEMEGTFGLPEAQRDRFQSKLRVEIPDRALETRLLDAFDATPDMGSKDVSPVADRSDILAARETVTEVFLQDAVRDYILDIVAGTRASSSVAHGASPRAAIALLQASKARAAIRGRDYVIPDDPKTLADQVLAHRLVLSTDAELSDVTPRDVIEEVLDSVTPSDGIGGTDGAEGTAVGDGGSGADPDEQASVDSEE</sequence>
<dbReference type="InterPro" id="IPR011703">
    <property type="entry name" value="ATPase_AAA-3"/>
</dbReference>
<dbReference type="RefSeq" id="WP_185192965.1">
    <property type="nucleotide sequence ID" value="NZ_JACKXD010000003.1"/>
</dbReference>
<dbReference type="AlphaFoldDB" id="A0A7J9SI07"/>
<evidence type="ECO:0000256" key="3">
    <source>
        <dbReference type="SAM" id="MobiDB-lite"/>
    </source>
</evidence>
<dbReference type="GO" id="GO:0016887">
    <property type="term" value="F:ATP hydrolysis activity"/>
    <property type="evidence" value="ECO:0007669"/>
    <property type="project" value="InterPro"/>
</dbReference>
<dbReference type="FunFam" id="3.40.50.300:FF:000640">
    <property type="entry name" value="MoxR family ATPase"/>
    <property type="match status" value="1"/>
</dbReference>
<evidence type="ECO:0000256" key="2">
    <source>
        <dbReference type="ARBA" id="ARBA00022840"/>
    </source>
</evidence>
<reference evidence="5 6" key="1">
    <citation type="submission" date="2020-08" db="EMBL/GenBank/DDBJ databases">
        <authorList>
            <person name="Seo M.-J."/>
        </authorList>
    </citation>
    <scope>NUCLEOTIDE SEQUENCE [LARGE SCALE GENOMIC DNA]</scope>
    <source>
        <strain evidence="5 6">MBLA0160</strain>
    </source>
</reference>
<dbReference type="InterPro" id="IPR050764">
    <property type="entry name" value="CbbQ/NirQ/NorQ/GpvN"/>
</dbReference>
<keyword evidence="1" id="KW-0547">Nucleotide-binding</keyword>
<dbReference type="PANTHER" id="PTHR42759:SF1">
    <property type="entry name" value="MAGNESIUM-CHELATASE SUBUNIT CHLD"/>
    <property type="match status" value="1"/>
</dbReference>
<dbReference type="Pfam" id="PF17863">
    <property type="entry name" value="AAA_lid_2"/>
    <property type="match status" value="1"/>
</dbReference>
<accession>A0A7J9SI07</accession>
<feature type="compositionally biased region" description="Acidic residues" evidence="3">
    <location>
        <begin position="334"/>
        <end position="345"/>
    </location>
</feature>
<evidence type="ECO:0000256" key="1">
    <source>
        <dbReference type="ARBA" id="ARBA00022741"/>
    </source>
</evidence>
<dbReference type="Gene3D" id="1.10.8.80">
    <property type="entry name" value="Magnesium chelatase subunit I, C-Terminal domain"/>
    <property type="match status" value="1"/>
</dbReference>
<dbReference type="InterPro" id="IPR041628">
    <property type="entry name" value="ChlI/MoxR_AAA_lid"/>
</dbReference>
<gene>
    <name evidence="5" type="ORF">H5V44_09925</name>
</gene>
<feature type="region of interest" description="Disordered" evidence="3">
    <location>
        <begin position="307"/>
        <end position="345"/>
    </location>
</feature>
<proteinExistence type="predicted"/>
<dbReference type="Proteomes" id="UP000546257">
    <property type="component" value="Unassembled WGS sequence"/>
</dbReference>
<feature type="domain" description="AAA+ ATPase" evidence="4">
    <location>
        <begin position="35"/>
        <end position="176"/>
    </location>
</feature>
<dbReference type="GO" id="GO:0005524">
    <property type="term" value="F:ATP binding"/>
    <property type="evidence" value="ECO:0007669"/>
    <property type="project" value="UniProtKB-KW"/>
</dbReference>
<evidence type="ECO:0000313" key="5">
    <source>
        <dbReference type="EMBL" id="MBB6646600.1"/>
    </source>
</evidence>
<dbReference type="Gene3D" id="3.40.50.300">
    <property type="entry name" value="P-loop containing nucleotide triphosphate hydrolases"/>
    <property type="match status" value="1"/>
</dbReference>
<dbReference type="InterPro" id="IPR027417">
    <property type="entry name" value="P-loop_NTPase"/>
</dbReference>
<keyword evidence="6" id="KW-1185">Reference proteome</keyword>
<evidence type="ECO:0000313" key="6">
    <source>
        <dbReference type="Proteomes" id="UP000546257"/>
    </source>
</evidence>
<evidence type="ECO:0000259" key="4">
    <source>
        <dbReference type="SMART" id="SM00382"/>
    </source>
</evidence>
<dbReference type="EMBL" id="JACKXD010000003">
    <property type="protein sequence ID" value="MBB6646600.1"/>
    <property type="molecule type" value="Genomic_DNA"/>
</dbReference>
<organism evidence="5 6">
    <name type="scientific">Halobellus ruber</name>
    <dbReference type="NCBI Taxonomy" id="2761102"/>
    <lineage>
        <taxon>Archaea</taxon>
        <taxon>Methanobacteriati</taxon>
        <taxon>Methanobacteriota</taxon>
        <taxon>Stenosarchaea group</taxon>
        <taxon>Halobacteria</taxon>
        <taxon>Halobacteriales</taxon>
        <taxon>Haloferacaceae</taxon>
        <taxon>Halobellus</taxon>
    </lineage>
</organism>
<dbReference type="PANTHER" id="PTHR42759">
    <property type="entry name" value="MOXR FAMILY PROTEIN"/>
    <property type="match status" value="1"/>
</dbReference>
<name>A0A7J9SI07_9EURY</name>